<dbReference type="RefSeq" id="WP_387346467.1">
    <property type="nucleotide sequence ID" value="NZ_JBIAXI010000027.1"/>
</dbReference>
<protein>
    <submittedName>
        <fullName evidence="2">Uncharacterized protein</fullName>
    </submittedName>
</protein>
<comment type="caution">
    <text evidence="2">The sequence shown here is derived from an EMBL/GenBank/DDBJ whole genome shotgun (WGS) entry which is preliminary data.</text>
</comment>
<dbReference type="Proteomes" id="UP001602119">
    <property type="component" value="Unassembled WGS sequence"/>
</dbReference>
<evidence type="ECO:0000313" key="3">
    <source>
        <dbReference type="Proteomes" id="UP001602119"/>
    </source>
</evidence>
<evidence type="ECO:0000256" key="1">
    <source>
        <dbReference type="SAM" id="MobiDB-lite"/>
    </source>
</evidence>
<feature type="region of interest" description="Disordered" evidence="1">
    <location>
        <begin position="25"/>
        <end position="44"/>
    </location>
</feature>
<sequence>MSQHPAVTSWLHQLARARPALEVDRGHPAWTSQGSARERERPPRVRDVATYVAAYSSLVMTVTWTG</sequence>
<name>A0ABW6VF69_MICFU</name>
<reference evidence="2 3" key="1">
    <citation type="submission" date="2024-10" db="EMBL/GenBank/DDBJ databases">
        <title>The Natural Products Discovery Center: Release of the First 8490 Sequenced Strains for Exploring Actinobacteria Biosynthetic Diversity.</title>
        <authorList>
            <person name="Kalkreuter E."/>
            <person name="Kautsar S.A."/>
            <person name="Yang D."/>
            <person name="Bader C.D."/>
            <person name="Teijaro C.N."/>
            <person name="Fluegel L."/>
            <person name="Davis C.M."/>
            <person name="Simpson J.R."/>
            <person name="Lauterbach L."/>
            <person name="Steele A.D."/>
            <person name="Gui C."/>
            <person name="Meng S."/>
            <person name="Li G."/>
            <person name="Viehrig K."/>
            <person name="Ye F."/>
            <person name="Su P."/>
            <person name="Kiefer A.F."/>
            <person name="Nichols A."/>
            <person name="Cepeda A.J."/>
            <person name="Yan W."/>
            <person name="Fan B."/>
            <person name="Jiang Y."/>
            <person name="Adhikari A."/>
            <person name="Zheng C.-J."/>
            <person name="Schuster L."/>
            <person name="Cowan T.M."/>
            <person name="Smanski M.J."/>
            <person name="Chevrette M.G."/>
            <person name="De Carvalho L.P.S."/>
            <person name="Shen B."/>
        </authorList>
    </citation>
    <scope>NUCLEOTIDE SEQUENCE [LARGE SCALE GENOMIC DNA]</scope>
    <source>
        <strain evidence="2 3">NPDC001281</strain>
    </source>
</reference>
<gene>
    <name evidence="2" type="ORF">ACFY05_34535</name>
</gene>
<dbReference type="EMBL" id="JBIAXI010000027">
    <property type="protein sequence ID" value="MFF4777956.1"/>
    <property type="molecule type" value="Genomic_DNA"/>
</dbReference>
<accession>A0ABW6VF69</accession>
<organism evidence="2 3">
    <name type="scientific">Microtetraspora fusca</name>
    <dbReference type="NCBI Taxonomy" id="1997"/>
    <lineage>
        <taxon>Bacteria</taxon>
        <taxon>Bacillati</taxon>
        <taxon>Actinomycetota</taxon>
        <taxon>Actinomycetes</taxon>
        <taxon>Streptosporangiales</taxon>
        <taxon>Streptosporangiaceae</taxon>
        <taxon>Microtetraspora</taxon>
    </lineage>
</organism>
<proteinExistence type="predicted"/>
<evidence type="ECO:0000313" key="2">
    <source>
        <dbReference type="EMBL" id="MFF4777956.1"/>
    </source>
</evidence>
<keyword evidence="3" id="KW-1185">Reference proteome</keyword>